<evidence type="ECO:0000313" key="3">
    <source>
        <dbReference type="Proteomes" id="UP000835052"/>
    </source>
</evidence>
<gene>
    <name evidence="2" type="ORF">CAUJ_LOCUS8451</name>
</gene>
<organism evidence="2 3">
    <name type="scientific">Caenorhabditis auriculariae</name>
    <dbReference type="NCBI Taxonomy" id="2777116"/>
    <lineage>
        <taxon>Eukaryota</taxon>
        <taxon>Metazoa</taxon>
        <taxon>Ecdysozoa</taxon>
        <taxon>Nematoda</taxon>
        <taxon>Chromadorea</taxon>
        <taxon>Rhabditida</taxon>
        <taxon>Rhabditina</taxon>
        <taxon>Rhabditomorpha</taxon>
        <taxon>Rhabditoidea</taxon>
        <taxon>Rhabditidae</taxon>
        <taxon>Peloderinae</taxon>
        <taxon>Caenorhabditis</taxon>
    </lineage>
</organism>
<keyword evidence="1" id="KW-1133">Transmembrane helix</keyword>
<keyword evidence="1" id="KW-0472">Membrane</keyword>
<name>A0A8S1HBL4_9PELO</name>
<dbReference type="Proteomes" id="UP000835052">
    <property type="component" value="Unassembled WGS sequence"/>
</dbReference>
<reference evidence="2" key="1">
    <citation type="submission" date="2020-10" db="EMBL/GenBank/DDBJ databases">
        <authorList>
            <person name="Kikuchi T."/>
        </authorList>
    </citation>
    <scope>NUCLEOTIDE SEQUENCE</scope>
    <source>
        <strain evidence="2">NKZ352</strain>
    </source>
</reference>
<evidence type="ECO:0000256" key="1">
    <source>
        <dbReference type="SAM" id="Phobius"/>
    </source>
</evidence>
<dbReference type="OrthoDB" id="5772816at2759"/>
<dbReference type="AlphaFoldDB" id="A0A8S1HBL4"/>
<feature type="transmembrane region" description="Helical" evidence="1">
    <location>
        <begin position="52"/>
        <end position="79"/>
    </location>
</feature>
<protein>
    <submittedName>
        <fullName evidence="2">Uncharacterized protein</fullName>
    </submittedName>
</protein>
<feature type="transmembrane region" description="Helical" evidence="1">
    <location>
        <begin position="125"/>
        <end position="148"/>
    </location>
</feature>
<evidence type="ECO:0000313" key="2">
    <source>
        <dbReference type="EMBL" id="CAD6192532.1"/>
    </source>
</evidence>
<keyword evidence="1" id="KW-0812">Transmembrane</keyword>
<keyword evidence="3" id="KW-1185">Reference proteome</keyword>
<feature type="transmembrane region" description="Helical" evidence="1">
    <location>
        <begin position="21"/>
        <end position="46"/>
    </location>
</feature>
<feature type="transmembrane region" description="Helical" evidence="1">
    <location>
        <begin position="91"/>
        <end position="113"/>
    </location>
</feature>
<sequence>MEYNEENENFKLLGCLHIKHATFACGLIGIIATLSVFAFGIAVFPWKLYEQIVNITAMAAFACFLVGGVGVHVLVLYGLHTTRFRFMAPSVLYQAFLMVLNGITSLIAVGELASENVLSPRDRQMAHIVLCTCPPIFVCQAVMITVVLRSRYYIQCKRRYIRNGLPPPVREVIHLSAANKVGSIDISETREVSPTLMPTTA</sequence>
<dbReference type="EMBL" id="CAJGYM010000028">
    <property type="protein sequence ID" value="CAD6192532.1"/>
    <property type="molecule type" value="Genomic_DNA"/>
</dbReference>
<proteinExistence type="predicted"/>
<comment type="caution">
    <text evidence="2">The sequence shown here is derived from an EMBL/GenBank/DDBJ whole genome shotgun (WGS) entry which is preliminary data.</text>
</comment>
<accession>A0A8S1HBL4</accession>